<dbReference type="PANTHER" id="PTHR38166">
    <property type="entry name" value="C2H2-TYPE DOMAIN-CONTAINING PROTEIN-RELATED"/>
    <property type="match status" value="1"/>
</dbReference>
<feature type="compositionally biased region" description="Polar residues" evidence="1">
    <location>
        <begin position="172"/>
        <end position="182"/>
    </location>
</feature>
<reference evidence="2" key="1">
    <citation type="submission" date="2022-10" db="EMBL/GenBank/DDBJ databases">
        <title>Tapping the CABI collections for fungal endophytes: first genome assemblies for Collariella, Neodidymelliopsis, Ascochyta clinopodiicola, Didymella pomorum, Didymosphaeria variabile, Neocosmospora piperis and Neocucurbitaria cava.</title>
        <authorList>
            <person name="Hill R."/>
        </authorList>
    </citation>
    <scope>NUCLEOTIDE SEQUENCE</scope>
    <source>
        <strain evidence="2">IMI 355082</strain>
    </source>
</reference>
<dbReference type="Proteomes" id="UP001140453">
    <property type="component" value="Unassembled WGS sequence"/>
</dbReference>
<name>A0A9W8YMN5_9PEZI</name>
<proteinExistence type="predicted"/>
<keyword evidence="3" id="KW-1185">Reference proteome</keyword>
<sequence length="703" mass="78186">MADVHYRGFVPQRPAVPMVRSMSFHGLPTGHGVWHTPASPLDIPGASLTRRSRRLPYLLSVSVPDNADAVLSRSLLEQCRLDSISDHSPRSSSLKQYGSWASKVFSEVASSNKASLSTCASSNVLEEATEASPGSIEGTDTTFTKEKYPERRPELQASALSEALRGPRTKQEGSQLPNQIERVQTPKGDIQDGDQRQVKTLSSTHDDCQTARSPSKPETTGEKLVLPILIPSNQRSSPPYSNTGSSTSDTETWSDWSKSSPPGFISQSDQRAALLDRLMEYCYVILANNYTESKGDTSTSCAPSSTSSSSQGAAPQDIQISGQSSQGRSKKRSSQKESDASGDSDDDEGEKGLGLKRVKMEENMGKRLACPFFKRNPQRYQEERSCVGPGWRTVHRLKEHLYRCHTLPIHCLRCHEIFASEEGLQTHSLSDTPCQRRQPGDESRTVLEGIGLAQERRLRSRKRTNKVEEDKWRDAYRICFPDDISMPSPYYDIPALSESITSASSSGLVQYEDFVRTELPRRVRLELDRRLEQEWIPIEERLRSQLSDMMRDIQLTLLEEFRLRGAKANTESLPASTPSTNQAGGTPQRRDVMFDYASVGKGKNGSSTTTSSGGKYALDPPFTHCSTTHSALDGYKAMEPSGSYRNLHTETPLFDSWDTSQSDNYLELRDGELQALNWASNDDALGCFVPDVEDWARSWGNRV</sequence>
<dbReference type="OrthoDB" id="4161727at2759"/>
<feature type="region of interest" description="Disordered" evidence="1">
    <location>
        <begin position="293"/>
        <end position="358"/>
    </location>
</feature>
<dbReference type="PANTHER" id="PTHR38166:SF1">
    <property type="entry name" value="C2H2-TYPE DOMAIN-CONTAINING PROTEIN"/>
    <property type="match status" value="1"/>
</dbReference>
<feature type="region of interest" description="Disordered" evidence="1">
    <location>
        <begin position="569"/>
        <end position="588"/>
    </location>
</feature>
<protein>
    <recommendedName>
        <fullName evidence="4">C2H2-type domain-containing protein</fullName>
    </recommendedName>
</protein>
<feature type="compositionally biased region" description="Low complexity" evidence="1">
    <location>
        <begin position="297"/>
        <end position="310"/>
    </location>
</feature>
<gene>
    <name evidence="2" type="ORF">N0V93_009361</name>
</gene>
<feature type="compositionally biased region" description="Low complexity" evidence="1">
    <location>
        <begin position="318"/>
        <end position="327"/>
    </location>
</feature>
<evidence type="ECO:0008006" key="4">
    <source>
        <dbReference type="Google" id="ProtNLM"/>
    </source>
</evidence>
<evidence type="ECO:0000313" key="3">
    <source>
        <dbReference type="Proteomes" id="UP001140453"/>
    </source>
</evidence>
<dbReference type="AlphaFoldDB" id="A0A9W8YMN5"/>
<dbReference type="EMBL" id="JAPEVB010000006">
    <property type="protein sequence ID" value="KAJ4386465.1"/>
    <property type="molecule type" value="Genomic_DNA"/>
</dbReference>
<feature type="compositionally biased region" description="Basic and acidic residues" evidence="1">
    <location>
        <begin position="143"/>
        <end position="154"/>
    </location>
</feature>
<evidence type="ECO:0000313" key="2">
    <source>
        <dbReference type="EMBL" id="KAJ4386465.1"/>
    </source>
</evidence>
<accession>A0A9W8YMN5</accession>
<comment type="caution">
    <text evidence="2">The sequence shown here is derived from an EMBL/GenBank/DDBJ whole genome shotgun (WGS) entry which is preliminary data.</text>
</comment>
<feature type="compositionally biased region" description="Low complexity" evidence="1">
    <location>
        <begin position="243"/>
        <end position="260"/>
    </location>
</feature>
<feature type="region of interest" description="Disordered" evidence="1">
    <location>
        <begin position="124"/>
        <end position="265"/>
    </location>
</feature>
<feature type="compositionally biased region" description="Polar residues" evidence="1">
    <location>
        <begin position="231"/>
        <end position="242"/>
    </location>
</feature>
<feature type="compositionally biased region" description="Polar residues" evidence="1">
    <location>
        <begin position="569"/>
        <end position="585"/>
    </location>
</feature>
<organism evidence="2 3">
    <name type="scientific">Gnomoniopsis smithogilvyi</name>
    <dbReference type="NCBI Taxonomy" id="1191159"/>
    <lineage>
        <taxon>Eukaryota</taxon>
        <taxon>Fungi</taxon>
        <taxon>Dikarya</taxon>
        <taxon>Ascomycota</taxon>
        <taxon>Pezizomycotina</taxon>
        <taxon>Sordariomycetes</taxon>
        <taxon>Sordariomycetidae</taxon>
        <taxon>Diaporthales</taxon>
        <taxon>Gnomoniaceae</taxon>
        <taxon>Gnomoniopsis</taxon>
    </lineage>
</organism>
<feature type="compositionally biased region" description="Acidic residues" evidence="1">
    <location>
        <begin position="340"/>
        <end position="349"/>
    </location>
</feature>
<evidence type="ECO:0000256" key="1">
    <source>
        <dbReference type="SAM" id="MobiDB-lite"/>
    </source>
</evidence>